<dbReference type="HOGENOM" id="CLU_3372328_0_0_11"/>
<accession>A7A5H9</accession>
<reference evidence="1 2" key="2">
    <citation type="submission" date="2007-05" db="EMBL/GenBank/DDBJ databases">
        <title>Draft genome sequence of Bifidobacterium adolescentis (L2-32).</title>
        <authorList>
            <person name="Sudarsanam P."/>
            <person name="Ley R."/>
            <person name="Guruge J."/>
            <person name="Turnbaugh P.J."/>
            <person name="Mahowald M."/>
            <person name="Liep D."/>
            <person name="Gordon J."/>
        </authorList>
    </citation>
    <scope>NUCLEOTIDE SEQUENCE [LARGE SCALE GENOMIC DNA]</scope>
    <source>
        <strain evidence="1 2">L2-32</strain>
    </source>
</reference>
<proteinExistence type="predicted"/>
<evidence type="ECO:0000313" key="2">
    <source>
        <dbReference type="Proteomes" id="UP000003773"/>
    </source>
</evidence>
<dbReference type="Proteomes" id="UP000003773">
    <property type="component" value="Unassembled WGS sequence"/>
</dbReference>
<evidence type="ECO:0000313" key="1">
    <source>
        <dbReference type="EMBL" id="EDN84163.1"/>
    </source>
</evidence>
<name>A7A5H9_BIFAD</name>
<reference evidence="1 2" key="1">
    <citation type="submission" date="2007-04" db="EMBL/GenBank/DDBJ databases">
        <authorList>
            <person name="Fulton L."/>
            <person name="Clifton S."/>
            <person name="Fulton B."/>
            <person name="Xu J."/>
            <person name="Minx P."/>
            <person name="Pepin K.H."/>
            <person name="Johnson M."/>
            <person name="Thiruvilangam P."/>
            <person name="Bhonagiri V."/>
            <person name="Nash W.E."/>
            <person name="Mardis E.R."/>
            <person name="Wilson R.K."/>
        </authorList>
    </citation>
    <scope>NUCLEOTIDE SEQUENCE [LARGE SCALE GENOMIC DNA]</scope>
    <source>
        <strain evidence="1 2">L2-32</strain>
    </source>
</reference>
<dbReference type="AlphaFoldDB" id="A7A5H9"/>
<dbReference type="EMBL" id="AAXD02000018">
    <property type="protein sequence ID" value="EDN84163.1"/>
    <property type="molecule type" value="Genomic_DNA"/>
</dbReference>
<comment type="caution">
    <text evidence="1">The sequence shown here is derived from an EMBL/GenBank/DDBJ whole genome shotgun (WGS) entry which is preliminary data.</text>
</comment>
<organism evidence="1 2">
    <name type="scientific">Bifidobacterium adolescentis L2-32</name>
    <dbReference type="NCBI Taxonomy" id="411481"/>
    <lineage>
        <taxon>Bacteria</taxon>
        <taxon>Bacillati</taxon>
        <taxon>Actinomycetota</taxon>
        <taxon>Actinomycetes</taxon>
        <taxon>Bifidobacteriales</taxon>
        <taxon>Bifidobacteriaceae</taxon>
        <taxon>Bifidobacterium</taxon>
    </lineage>
</organism>
<gene>
    <name evidence="1" type="ORF">BIFADO_01099</name>
</gene>
<protein>
    <submittedName>
        <fullName evidence="1">Uncharacterized protein</fullName>
    </submittedName>
</protein>
<sequence length="34" mass="3887">MIFTHLSAFRVMVEDGLVHRFVTIIGHHPPDESP</sequence>